<gene>
    <name evidence="2" type="ORF">D9615_003609</name>
</gene>
<reference evidence="2 3" key="1">
    <citation type="journal article" date="2020" name="ISME J.">
        <title>Uncovering the hidden diversity of litter-decomposition mechanisms in mushroom-forming fungi.</title>
        <authorList>
            <person name="Floudas D."/>
            <person name="Bentzer J."/>
            <person name="Ahren D."/>
            <person name="Johansson T."/>
            <person name="Persson P."/>
            <person name="Tunlid A."/>
        </authorList>
    </citation>
    <scope>NUCLEOTIDE SEQUENCE [LARGE SCALE GENOMIC DNA]</scope>
    <source>
        <strain evidence="2 3">CBS 661.87</strain>
    </source>
</reference>
<name>A0A8H5HHY0_9AGAR</name>
<accession>A0A8H5HHY0</accession>
<dbReference type="EMBL" id="JAACJP010000006">
    <property type="protein sequence ID" value="KAF5383697.1"/>
    <property type="molecule type" value="Genomic_DNA"/>
</dbReference>
<dbReference type="SUPFAM" id="SSF81698">
    <property type="entry name" value="FF domain"/>
    <property type="match status" value="1"/>
</dbReference>
<comment type="caution">
    <text evidence="2">The sequence shown here is derived from an EMBL/GenBank/DDBJ whole genome shotgun (WGS) entry which is preliminary data.</text>
</comment>
<evidence type="ECO:0000313" key="3">
    <source>
        <dbReference type="Proteomes" id="UP000565441"/>
    </source>
</evidence>
<dbReference type="AlphaFoldDB" id="A0A8H5HHY0"/>
<organism evidence="2 3">
    <name type="scientific">Tricholomella constricta</name>
    <dbReference type="NCBI Taxonomy" id="117010"/>
    <lineage>
        <taxon>Eukaryota</taxon>
        <taxon>Fungi</taxon>
        <taxon>Dikarya</taxon>
        <taxon>Basidiomycota</taxon>
        <taxon>Agaricomycotina</taxon>
        <taxon>Agaricomycetes</taxon>
        <taxon>Agaricomycetidae</taxon>
        <taxon>Agaricales</taxon>
        <taxon>Tricholomatineae</taxon>
        <taxon>Lyophyllaceae</taxon>
        <taxon>Tricholomella</taxon>
    </lineage>
</organism>
<proteinExistence type="predicted"/>
<dbReference type="Gene3D" id="1.10.10.440">
    <property type="entry name" value="FF domain"/>
    <property type="match status" value="1"/>
</dbReference>
<feature type="compositionally biased region" description="Basic and acidic residues" evidence="1">
    <location>
        <begin position="321"/>
        <end position="355"/>
    </location>
</feature>
<dbReference type="InterPro" id="IPR036517">
    <property type="entry name" value="FF_domain_sf"/>
</dbReference>
<feature type="compositionally biased region" description="Basic and acidic residues" evidence="1">
    <location>
        <begin position="216"/>
        <end position="314"/>
    </location>
</feature>
<dbReference type="OrthoDB" id="187617at2759"/>
<evidence type="ECO:0000256" key="1">
    <source>
        <dbReference type="SAM" id="MobiDB-lite"/>
    </source>
</evidence>
<evidence type="ECO:0000313" key="2">
    <source>
        <dbReference type="EMBL" id="KAF5383697.1"/>
    </source>
</evidence>
<feature type="region of interest" description="Disordered" evidence="1">
    <location>
        <begin position="202"/>
        <end position="355"/>
    </location>
</feature>
<protein>
    <submittedName>
        <fullName evidence="2">Uncharacterized protein</fullName>
    </submittedName>
</protein>
<keyword evidence="3" id="KW-1185">Reference proteome</keyword>
<dbReference type="Proteomes" id="UP000565441">
    <property type="component" value="Unassembled WGS sequence"/>
</dbReference>
<sequence>MDSERKAREAFKVSLNFNAMPGKSSLMGSPIQELLQGLVDSRNIKARSKWKEELDRKIALVEAAIERYNAKESEVKVEDKEKDVGFAVSPETTEEFRNVVKEHADEGVNALTKKDLIEIYTTLHDAAVKKQAEEKRRAERKQRHLQDDLRYAMKKLSEPLDIALPYEEIVPLIQHLPEYQAVEDDEGRRAAFAKSVCKRWLPKMGHPTTSRKRKEPARDHRDGDRDRDRGDRDREREKERDKDRDQERDRERDREPHHRERERDRDRAKDFNCVKEYDRDARSSRHHRYDERRSSRDYGRGDRDKDDKDRDGYKSSKHSYHRDDDRRKDKDDRKVERERSASVYKEDAREKTGRV</sequence>